<dbReference type="SMART" id="SM00060">
    <property type="entry name" value="FN3"/>
    <property type="match status" value="3"/>
</dbReference>
<protein>
    <recommendedName>
        <fullName evidence="10">Fibronectin type-III domain-containing protein</fullName>
    </recommendedName>
</protein>
<dbReference type="SUPFAM" id="SSF49265">
    <property type="entry name" value="Fibronectin type III"/>
    <property type="match status" value="2"/>
</dbReference>
<dbReference type="PANTHER" id="PTHR46708">
    <property type="entry name" value="TENASCIN"/>
    <property type="match status" value="1"/>
</dbReference>
<evidence type="ECO:0000256" key="7">
    <source>
        <dbReference type="ARBA" id="ARBA00023136"/>
    </source>
</evidence>
<dbReference type="SUPFAM" id="SSF48726">
    <property type="entry name" value="Immunoglobulin"/>
    <property type="match status" value="1"/>
</dbReference>
<reference evidence="12" key="1">
    <citation type="submission" date="2013-02" db="EMBL/GenBank/DDBJ databases">
        <authorList>
            <person name="Hughes D."/>
        </authorList>
    </citation>
    <scope>NUCLEOTIDE SEQUENCE</scope>
    <source>
        <strain>Durham</strain>
        <strain evidence="12">NC isolate 2 -- Noor lab</strain>
    </source>
</reference>
<dbReference type="InterPro" id="IPR050991">
    <property type="entry name" value="ECM_Regulatory_Proteins"/>
</dbReference>
<keyword evidence="5" id="KW-0130">Cell adhesion</keyword>
<keyword evidence="7" id="KW-0472">Membrane</keyword>
<evidence type="ECO:0000313" key="11">
    <source>
        <dbReference type="EnsemblMetazoa" id="MESCA006362-PA"/>
    </source>
</evidence>
<evidence type="ECO:0000256" key="3">
    <source>
        <dbReference type="ARBA" id="ARBA00022729"/>
    </source>
</evidence>
<dbReference type="FunFam" id="2.60.40.10:FF:000093">
    <property type="entry name" value="Down syndrome cell adhesion molecule, isoform B"/>
    <property type="match status" value="1"/>
</dbReference>
<accession>T1GRS2</accession>
<dbReference type="InterPro" id="IPR003961">
    <property type="entry name" value="FN3_dom"/>
</dbReference>
<evidence type="ECO:0000256" key="6">
    <source>
        <dbReference type="ARBA" id="ARBA00022989"/>
    </source>
</evidence>
<feature type="domain" description="Fibronectin type-III" evidence="10">
    <location>
        <begin position="104"/>
        <end position="200"/>
    </location>
</feature>
<evidence type="ECO:0000256" key="8">
    <source>
        <dbReference type="ARBA" id="ARBA00023157"/>
    </source>
</evidence>
<organism evidence="11 12">
    <name type="scientific">Megaselia scalaris</name>
    <name type="common">Humpbacked fly</name>
    <name type="synonym">Phora scalaris</name>
    <dbReference type="NCBI Taxonomy" id="36166"/>
    <lineage>
        <taxon>Eukaryota</taxon>
        <taxon>Metazoa</taxon>
        <taxon>Ecdysozoa</taxon>
        <taxon>Arthropoda</taxon>
        <taxon>Hexapoda</taxon>
        <taxon>Insecta</taxon>
        <taxon>Pterygota</taxon>
        <taxon>Neoptera</taxon>
        <taxon>Endopterygota</taxon>
        <taxon>Diptera</taxon>
        <taxon>Brachycera</taxon>
        <taxon>Muscomorpha</taxon>
        <taxon>Platypezoidea</taxon>
        <taxon>Phoridae</taxon>
        <taxon>Megaseliini</taxon>
        <taxon>Megaselia</taxon>
    </lineage>
</organism>
<dbReference type="GO" id="GO:0030154">
    <property type="term" value="P:cell differentiation"/>
    <property type="evidence" value="ECO:0007669"/>
    <property type="project" value="UniProtKB-ARBA"/>
</dbReference>
<evidence type="ECO:0000259" key="10">
    <source>
        <dbReference type="PROSITE" id="PS50853"/>
    </source>
</evidence>
<dbReference type="EMBL" id="CAQQ02025138">
    <property type="status" value="NOT_ANNOTATED_CDS"/>
    <property type="molecule type" value="Genomic_DNA"/>
</dbReference>
<evidence type="ECO:0000256" key="1">
    <source>
        <dbReference type="ARBA" id="ARBA00004167"/>
    </source>
</evidence>
<dbReference type="AlphaFoldDB" id="T1GRS2"/>
<dbReference type="Proteomes" id="UP000015102">
    <property type="component" value="Unassembled WGS sequence"/>
</dbReference>
<keyword evidence="6" id="KW-1133">Transmembrane helix</keyword>
<keyword evidence="4" id="KW-0677">Repeat</keyword>
<dbReference type="GO" id="GO:0016020">
    <property type="term" value="C:membrane"/>
    <property type="evidence" value="ECO:0007669"/>
    <property type="project" value="UniProtKB-SubCell"/>
</dbReference>
<dbReference type="PANTHER" id="PTHR46708:SF2">
    <property type="entry name" value="FIBRONECTIN TYPE-III DOMAIN-CONTAINING PROTEIN"/>
    <property type="match status" value="1"/>
</dbReference>
<dbReference type="InterPro" id="IPR036179">
    <property type="entry name" value="Ig-like_dom_sf"/>
</dbReference>
<keyword evidence="2" id="KW-0812">Transmembrane</keyword>
<dbReference type="Pfam" id="PF00041">
    <property type="entry name" value="fn3"/>
    <property type="match status" value="3"/>
</dbReference>
<evidence type="ECO:0000256" key="4">
    <source>
        <dbReference type="ARBA" id="ARBA00022737"/>
    </source>
</evidence>
<dbReference type="GO" id="GO:0007155">
    <property type="term" value="P:cell adhesion"/>
    <property type="evidence" value="ECO:0007669"/>
    <property type="project" value="UniProtKB-KW"/>
</dbReference>
<dbReference type="HOGENOM" id="CLU_037165_0_0_1"/>
<keyword evidence="12" id="KW-1185">Reference proteome</keyword>
<dbReference type="GO" id="GO:0048731">
    <property type="term" value="P:system development"/>
    <property type="evidence" value="ECO:0007669"/>
    <property type="project" value="UniProtKB-ARBA"/>
</dbReference>
<evidence type="ECO:0000256" key="5">
    <source>
        <dbReference type="ARBA" id="ARBA00022889"/>
    </source>
</evidence>
<dbReference type="Gene3D" id="2.60.40.10">
    <property type="entry name" value="Immunoglobulins"/>
    <property type="match status" value="4"/>
</dbReference>
<dbReference type="InterPro" id="IPR036116">
    <property type="entry name" value="FN3_sf"/>
</dbReference>
<sequence>PNHYPEDIRCAALTSQSLQISWQPPPSHLTNGIIQGYKIFFEPMISKINDITLENRKTTALTIVLTNLKKYTNYSIQLSAYTRMGDGSLSPPKYCHTEEDAPEAPFDIKAVVSSAQSLFVSWVPPLESNGVITKYNLYTRVINGRDEINNEKRSMSSEQTSYEAKNLHPHIEYQFWVTASTRVGEGKSSRVISQITSNRIPARIVSFGTVIYRPWKTLTTLSCLSVGNPKRQWFKAEHQISQNLLHNMRITENGNLILSNLQATDTANYSSTATTNTILIQWKLSFDGNSPLIGYMLYYKRANSNVNEVFLSRHSSSYELNNLMCGSTYQIYLTAHNVIGTSPSSIILNVRTQGSSPGIPKPSNLLHQNSTFVSVKLNEWPDNGCPVQYFVIEYRKVTSNSDDSWILDKVSSRTQFPYCLFKASVHNNVLYLTVGLKIV</sequence>
<evidence type="ECO:0000256" key="9">
    <source>
        <dbReference type="ARBA" id="ARBA00023319"/>
    </source>
</evidence>
<dbReference type="InterPro" id="IPR056754">
    <property type="entry name" value="DSCAM/DSCAML_C"/>
</dbReference>
<keyword evidence="9" id="KW-0393">Immunoglobulin domain</keyword>
<dbReference type="Pfam" id="PF25059">
    <property type="entry name" value="FN3_DSCAM-DSCAML_C"/>
    <property type="match status" value="1"/>
</dbReference>
<dbReference type="EnsemblMetazoa" id="MESCA006362-RA">
    <property type="protein sequence ID" value="MESCA006362-PA"/>
    <property type="gene ID" value="MESCA006362"/>
</dbReference>
<feature type="domain" description="Fibronectin type-III" evidence="10">
    <location>
        <begin position="257"/>
        <end position="355"/>
    </location>
</feature>
<feature type="domain" description="Fibronectin type-III" evidence="10">
    <location>
        <begin position="4"/>
        <end position="100"/>
    </location>
</feature>
<dbReference type="PRINTS" id="PR00014">
    <property type="entry name" value="FNTYPEIII"/>
</dbReference>
<proteinExistence type="predicted"/>
<dbReference type="STRING" id="36166.T1GRS2"/>
<name>T1GRS2_MEGSC</name>
<dbReference type="CDD" id="cd00063">
    <property type="entry name" value="FN3"/>
    <property type="match status" value="3"/>
</dbReference>
<evidence type="ECO:0000313" key="12">
    <source>
        <dbReference type="Proteomes" id="UP000015102"/>
    </source>
</evidence>
<reference evidence="11" key="2">
    <citation type="submission" date="2015-06" db="UniProtKB">
        <authorList>
            <consortium name="EnsemblMetazoa"/>
        </authorList>
    </citation>
    <scope>IDENTIFICATION</scope>
</reference>
<comment type="subcellular location">
    <subcellularLocation>
        <location evidence="1">Membrane</location>
        <topology evidence="1">Single-pass membrane protein</topology>
    </subcellularLocation>
</comment>
<keyword evidence="3" id="KW-0732">Signal</keyword>
<dbReference type="OMA" id="CKTHEGV"/>
<dbReference type="InterPro" id="IPR013783">
    <property type="entry name" value="Ig-like_fold"/>
</dbReference>
<evidence type="ECO:0000256" key="2">
    <source>
        <dbReference type="ARBA" id="ARBA00022692"/>
    </source>
</evidence>
<keyword evidence="8" id="KW-1015">Disulfide bond</keyword>
<dbReference type="PROSITE" id="PS50853">
    <property type="entry name" value="FN3"/>
    <property type="match status" value="3"/>
</dbReference>